<dbReference type="EMBL" id="KI913251">
    <property type="protein sequence ID" value="ETV65081.1"/>
    <property type="molecule type" value="Genomic_DNA"/>
</dbReference>
<evidence type="ECO:0000256" key="4">
    <source>
        <dbReference type="PROSITE-ProRule" id="PRU01371"/>
    </source>
</evidence>
<organism evidence="7">
    <name type="scientific">Aphanomyces astaci</name>
    <name type="common">Crayfish plague agent</name>
    <dbReference type="NCBI Taxonomy" id="112090"/>
    <lineage>
        <taxon>Eukaryota</taxon>
        <taxon>Sar</taxon>
        <taxon>Stramenopiles</taxon>
        <taxon>Oomycota</taxon>
        <taxon>Saprolegniomycetes</taxon>
        <taxon>Saprolegniales</taxon>
        <taxon>Verrucalvaceae</taxon>
        <taxon>Aphanomyces</taxon>
    </lineage>
</organism>
<reference evidence="7" key="1">
    <citation type="submission" date="2013-12" db="EMBL/GenBank/DDBJ databases">
        <title>The Genome Sequence of Aphanomyces astaci APO3.</title>
        <authorList>
            <consortium name="The Broad Institute Genomics Platform"/>
            <person name="Russ C."/>
            <person name="Tyler B."/>
            <person name="van West P."/>
            <person name="Dieguez-Uribeondo J."/>
            <person name="Young S.K."/>
            <person name="Zeng Q."/>
            <person name="Gargeya S."/>
            <person name="Fitzgerald M."/>
            <person name="Abouelleil A."/>
            <person name="Alvarado L."/>
            <person name="Chapman S.B."/>
            <person name="Gainer-Dewar J."/>
            <person name="Goldberg J."/>
            <person name="Griggs A."/>
            <person name="Gujja S."/>
            <person name="Hansen M."/>
            <person name="Howarth C."/>
            <person name="Imamovic A."/>
            <person name="Ireland A."/>
            <person name="Larimer J."/>
            <person name="McCowan C."/>
            <person name="Murphy C."/>
            <person name="Pearson M."/>
            <person name="Poon T.W."/>
            <person name="Priest M."/>
            <person name="Roberts A."/>
            <person name="Saif S."/>
            <person name="Shea T."/>
            <person name="Sykes S."/>
            <person name="Wortman J."/>
            <person name="Nusbaum C."/>
            <person name="Birren B."/>
        </authorList>
    </citation>
    <scope>NUCLEOTIDE SEQUENCE [LARGE SCALE GENOMIC DNA]</scope>
    <source>
        <strain evidence="7">APO3</strain>
    </source>
</reference>
<evidence type="ECO:0000256" key="5">
    <source>
        <dbReference type="SAM" id="MobiDB-lite"/>
    </source>
</evidence>
<dbReference type="Pfam" id="PF13913">
    <property type="entry name" value="zf-C2HC_2"/>
    <property type="match status" value="2"/>
</dbReference>
<feature type="region of interest" description="Disordered" evidence="5">
    <location>
        <begin position="112"/>
        <end position="173"/>
    </location>
</feature>
<feature type="domain" description="C2HC/C3H-type" evidence="6">
    <location>
        <begin position="90"/>
        <end position="119"/>
    </location>
</feature>
<evidence type="ECO:0000259" key="6">
    <source>
        <dbReference type="PROSITE" id="PS52027"/>
    </source>
</evidence>
<name>W4FE49_APHAT</name>
<dbReference type="GO" id="GO:0008270">
    <property type="term" value="F:zinc ion binding"/>
    <property type="evidence" value="ECO:0007669"/>
    <property type="project" value="UniProtKB-KW"/>
</dbReference>
<proteinExistence type="predicted"/>
<dbReference type="Gene3D" id="3.30.160.60">
    <property type="entry name" value="Classic Zinc Finger"/>
    <property type="match status" value="1"/>
</dbReference>
<protein>
    <recommendedName>
        <fullName evidence="6">C2HC/C3H-type domain-containing protein</fullName>
    </recommendedName>
</protein>
<dbReference type="InterPro" id="IPR049899">
    <property type="entry name" value="Znf_C2HC_C3H"/>
</dbReference>
<evidence type="ECO:0000313" key="7">
    <source>
        <dbReference type="EMBL" id="ETV65081.1"/>
    </source>
</evidence>
<dbReference type="GeneID" id="20820126"/>
<evidence type="ECO:0000256" key="1">
    <source>
        <dbReference type="ARBA" id="ARBA00022723"/>
    </source>
</evidence>
<sequence>MRNLQATVSCVACHGLFFPASLPIHEKTCFRKNAFVNVSCPVCKTLVRSGHFHNHVASCNLAAPLPPVVRPAVPKPKSAAGPIGLPEADGRIKCRKCKRSFAPDRVEKHQSVCQERERTTHNQFHHTEPAPLARHPTTTAWRPPTRDNLQKKRPSVKSTGQVLRPMTMPPVDMKPRKIQAAPYDMILRDRSNQRGFASGGIGLSNATSAGNPLSRRPY</sequence>
<gene>
    <name evidence="7" type="ORF">H257_18130</name>
</gene>
<accession>W4FE49</accession>
<keyword evidence="3" id="KW-0862">Zinc</keyword>
<keyword evidence="2 4" id="KW-0863">Zinc-finger</keyword>
<dbReference type="OrthoDB" id="63593at2759"/>
<keyword evidence="1" id="KW-0479">Metal-binding</keyword>
<evidence type="ECO:0000256" key="3">
    <source>
        <dbReference type="ARBA" id="ARBA00022833"/>
    </source>
</evidence>
<dbReference type="AlphaFoldDB" id="W4FE49"/>
<dbReference type="PROSITE" id="PS52027">
    <property type="entry name" value="ZF_C2HC_C3H"/>
    <property type="match status" value="1"/>
</dbReference>
<evidence type="ECO:0000256" key="2">
    <source>
        <dbReference type="ARBA" id="ARBA00022771"/>
    </source>
</evidence>
<feature type="region of interest" description="Disordered" evidence="5">
    <location>
        <begin position="195"/>
        <end position="218"/>
    </location>
</feature>
<feature type="compositionally biased region" description="Basic and acidic residues" evidence="5">
    <location>
        <begin position="112"/>
        <end position="128"/>
    </location>
</feature>
<dbReference type="VEuPathDB" id="FungiDB:H257_18130"/>
<dbReference type="RefSeq" id="XP_009845440.1">
    <property type="nucleotide sequence ID" value="XM_009847138.1"/>
</dbReference>